<sequence>MDPQHPQAVASKLPTIGPKDPFVKVVRVLLPWFVHEISIPMTFDQLRTSAAPGHKIRALVDHLVLNVTNPALLNALLTLKWHFSTLQAGGINETRAYACEIVAWRFLHRISARDAAMFCLYELPQHRVEVVGDGCHPDVTEQSALLPQYRGPSTSPPVVNQRFDLLRSVLNIRGSRGSDSSTEEEDKEHSLSSFAGLTGLEIAAVADCKKFLSQRVVQKVVDGIWKGDIVFWESLTSTTKKKPQFYNKKTADIFTRLRVPRYIKSFEVVFIATFLFLLFRVLVERNSAQVTGFEVLLYIWFTAFAYNELSEFLDTKSIFYAVDLWNSCDIIIIVIGTAFFIVRVVGIYQDDPQIIDTAFDILSLEALFMVPRVLSIMSLIPYYGTLLPCLEAMVKDFVKFMSFVAVIYIGFLGTFTLLARGTFGVREMSWFLVRVFFGGSALGFEIMRDINPQLGPPLMVIFICMTNVLLITSLICIQRDAFARVIAHAREEYLFVYSVYVLQASTSKRLTHFYPPLSLIPLILVRPLRLFYSSEKLRTTRIYVLKVTHLPIVGAIWLFELAHEQVRETSTFSSMGPPMLRIQPPHLTQTPSSSSAHLAEGPKAAKAFTSDRQVGNGKVKQQSESTIIASETDVQDQVKELSGQVKDLSSQIAMLTALIMAQHAPIPQPGEDEDDEAA</sequence>
<gene>
    <name evidence="4" type="ORF">L207DRAFT_549359</name>
</gene>
<feature type="transmembrane region" description="Helical" evidence="2">
    <location>
        <begin position="459"/>
        <end position="477"/>
    </location>
</feature>
<keyword evidence="2" id="KW-0472">Membrane</keyword>
<feature type="transmembrane region" description="Helical" evidence="2">
    <location>
        <begin position="318"/>
        <end position="346"/>
    </location>
</feature>
<dbReference type="Pfam" id="PF23317">
    <property type="entry name" value="YVC1_C"/>
    <property type="match status" value="1"/>
</dbReference>
<evidence type="ECO:0000313" key="5">
    <source>
        <dbReference type="Proteomes" id="UP000235786"/>
    </source>
</evidence>
<dbReference type="OrthoDB" id="310870at2759"/>
<keyword evidence="2" id="KW-0812">Transmembrane</keyword>
<organism evidence="4 5">
    <name type="scientific">Hyaloscypha variabilis (strain UAMH 11265 / GT02V1 / F)</name>
    <name type="common">Meliniomyces variabilis</name>
    <dbReference type="NCBI Taxonomy" id="1149755"/>
    <lineage>
        <taxon>Eukaryota</taxon>
        <taxon>Fungi</taxon>
        <taxon>Dikarya</taxon>
        <taxon>Ascomycota</taxon>
        <taxon>Pezizomycotina</taxon>
        <taxon>Leotiomycetes</taxon>
        <taxon>Helotiales</taxon>
        <taxon>Hyaloscyphaceae</taxon>
        <taxon>Hyaloscypha</taxon>
        <taxon>Hyaloscypha variabilis</taxon>
    </lineage>
</organism>
<feature type="transmembrane region" description="Helical" evidence="2">
    <location>
        <begin position="358"/>
        <end position="380"/>
    </location>
</feature>
<dbReference type="STRING" id="1149755.A0A2J6QWM4"/>
<feature type="transmembrane region" description="Helical" evidence="2">
    <location>
        <begin position="431"/>
        <end position="447"/>
    </location>
</feature>
<proteinExistence type="predicted"/>
<keyword evidence="5" id="KW-1185">Reference proteome</keyword>
<dbReference type="InterPro" id="IPR052971">
    <property type="entry name" value="TRP_calcium_channel"/>
</dbReference>
<feature type="transmembrane region" description="Helical" evidence="2">
    <location>
        <begin position="262"/>
        <end position="283"/>
    </location>
</feature>
<accession>A0A2J6QWM4</accession>
<keyword evidence="2" id="KW-1133">Transmembrane helix</keyword>
<evidence type="ECO:0000256" key="1">
    <source>
        <dbReference type="SAM" id="MobiDB-lite"/>
    </source>
</evidence>
<dbReference type="Proteomes" id="UP000235786">
    <property type="component" value="Unassembled WGS sequence"/>
</dbReference>
<dbReference type="EMBL" id="KZ613966">
    <property type="protein sequence ID" value="PMD30677.1"/>
    <property type="molecule type" value="Genomic_DNA"/>
</dbReference>
<feature type="transmembrane region" description="Helical" evidence="2">
    <location>
        <begin position="400"/>
        <end position="419"/>
    </location>
</feature>
<evidence type="ECO:0000259" key="3">
    <source>
        <dbReference type="Pfam" id="PF23317"/>
    </source>
</evidence>
<feature type="compositionally biased region" description="Polar residues" evidence="1">
    <location>
        <begin position="587"/>
        <end position="596"/>
    </location>
</feature>
<evidence type="ECO:0000256" key="2">
    <source>
        <dbReference type="SAM" id="Phobius"/>
    </source>
</evidence>
<feature type="transmembrane region" description="Helical" evidence="2">
    <location>
        <begin position="290"/>
        <end position="306"/>
    </location>
</feature>
<dbReference type="AlphaFoldDB" id="A0A2J6QWM4"/>
<feature type="domain" description="Calcium channel YVC1-like C-terminal transmembrane" evidence="3">
    <location>
        <begin position="272"/>
        <end position="562"/>
    </location>
</feature>
<dbReference type="InterPro" id="IPR056336">
    <property type="entry name" value="YVC1_C"/>
</dbReference>
<name>A0A2J6QWM4_HYAVF</name>
<reference evidence="4 5" key="1">
    <citation type="submission" date="2016-04" db="EMBL/GenBank/DDBJ databases">
        <title>A degradative enzymes factory behind the ericoid mycorrhizal symbiosis.</title>
        <authorList>
            <consortium name="DOE Joint Genome Institute"/>
            <person name="Martino E."/>
            <person name="Morin E."/>
            <person name="Grelet G."/>
            <person name="Kuo A."/>
            <person name="Kohler A."/>
            <person name="Daghino S."/>
            <person name="Barry K."/>
            <person name="Choi C."/>
            <person name="Cichocki N."/>
            <person name="Clum A."/>
            <person name="Copeland A."/>
            <person name="Hainaut M."/>
            <person name="Haridas S."/>
            <person name="Labutti K."/>
            <person name="Lindquist E."/>
            <person name="Lipzen A."/>
            <person name="Khouja H.-R."/>
            <person name="Murat C."/>
            <person name="Ohm R."/>
            <person name="Olson A."/>
            <person name="Spatafora J."/>
            <person name="Veneault-Fourrey C."/>
            <person name="Henrissat B."/>
            <person name="Grigoriev I."/>
            <person name="Martin F."/>
            <person name="Perotto S."/>
        </authorList>
    </citation>
    <scope>NUCLEOTIDE SEQUENCE [LARGE SCALE GENOMIC DNA]</scope>
    <source>
        <strain evidence="4 5">F</strain>
    </source>
</reference>
<evidence type="ECO:0000313" key="4">
    <source>
        <dbReference type="EMBL" id="PMD30677.1"/>
    </source>
</evidence>
<feature type="region of interest" description="Disordered" evidence="1">
    <location>
        <begin position="587"/>
        <end position="624"/>
    </location>
</feature>
<dbReference type="PANTHER" id="PTHR35859">
    <property type="entry name" value="NONSELECTIVE CATION CHANNEL PROTEIN"/>
    <property type="match status" value="1"/>
</dbReference>
<dbReference type="PANTHER" id="PTHR35859:SF5">
    <property type="entry name" value="ION TRANSPORT DOMAIN-CONTAINING PROTEIN"/>
    <property type="match status" value="1"/>
</dbReference>
<protein>
    <recommendedName>
        <fullName evidence="3">Calcium channel YVC1-like C-terminal transmembrane domain-containing protein</fullName>
    </recommendedName>
</protein>